<dbReference type="Proteomes" id="UP001157126">
    <property type="component" value="Unassembled WGS sequence"/>
</dbReference>
<dbReference type="PANTHER" id="PTHR34822:SF1">
    <property type="entry name" value="GRPB FAMILY PROTEIN"/>
    <property type="match status" value="1"/>
</dbReference>
<dbReference type="InterPro" id="IPR001977">
    <property type="entry name" value="Depp_CoAkinase"/>
</dbReference>
<evidence type="ECO:0000313" key="8">
    <source>
        <dbReference type="Proteomes" id="UP001157126"/>
    </source>
</evidence>
<dbReference type="InterPro" id="IPR007344">
    <property type="entry name" value="GrpB/CoaE"/>
</dbReference>
<comment type="similarity">
    <text evidence="2">In the C-terminal section; belongs to the UPF0157 (GrpB) family.</text>
</comment>
<comment type="pathway">
    <text evidence="5">Cofactor biosynthesis; coenzyme A biosynthesis; CoA from (R)-pantothenate: step 5/5.</text>
</comment>
<organism evidence="7 8">
    <name type="scientific">Mobilicoccus caccae</name>
    <dbReference type="NCBI Taxonomy" id="1859295"/>
    <lineage>
        <taxon>Bacteria</taxon>
        <taxon>Bacillati</taxon>
        <taxon>Actinomycetota</taxon>
        <taxon>Actinomycetes</taxon>
        <taxon>Micrococcales</taxon>
        <taxon>Dermatophilaceae</taxon>
        <taxon>Mobilicoccus</taxon>
    </lineage>
</organism>
<dbReference type="RefSeq" id="WP_284303366.1">
    <property type="nucleotide sequence ID" value="NZ_BSUO01000001.1"/>
</dbReference>
<name>A0ABQ6ING4_9MICO</name>
<keyword evidence="3 5" id="KW-0547">Nucleotide-binding</keyword>
<keyword evidence="5" id="KW-0963">Cytoplasm</keyword>
<dbReference type="HAMAP" id="MF_00376">
    <property type="entry name" value="Dephospho_CoA_kinase"/>
    <property type="match status" value="1"/>
</dbReference>
<comment type="caution">
    <text evidence="7">The sequence shown here is derived from an EMBL/GenBank/DDBJ whole genome shotgun (WGS) entry which is preliminary data.</text>
</comment>
<dbReference type="PROSITE" id="PS51219">
    <property type="entry name" value="DPCK"/>
    <property type="match status" value="1"/>
</dbReference>
<sequence>MLSVGLTGGIGSGKSTVARRLRDLGAVVVDADAVAREVLVPGSEGLSRVTERFGDDVLADDGSLDRAALAGKVFGDANAHADLEEITHPLIAARTTELFAAAPDDAIVVHDVPLLVEKHMGDRYHLAVVVHASTAVRLERLVGRGVPESDARARMDHQASDGARRAAADVLLDNEGAEEELFAQVDALWRDRLVPFEQNVRSGSILRRPSTPVVADYDPDWEAQGSRLMARVCRALGERAPQIEHVGSTSVPGMGGKDVIDLQVGVRDLREADDPEFVEALARAGFPRVEDYRMDHPTDDLPDPSLWVKRFHGSCDPGRVTHIHVRELESAGWQYALLFRDWLRGDESARDEYARVKEDLAAEHASTADYAAAKAPWFSEVWPRMQSWAQRTGWHD</sequence>
<evidence type="ECO:0000256" key="6">
    <source>
        <dbReference type="NCBIfam" id="TIGR00152"/>
    </source>
</evidence>
<evidence type="ECO:0000256" key="1">
    <source>
        <dbReference type="ARBA" id="ARBA00008826"/>
    </source>
</evidence>
<keyword evidence="5 7" id="KW-0418">Kinase</keyword>
<comment type="function">
    <text evidence="5">Catalyzes the phosphorylation of the 3'-hydroxyl group of dephosphocoenzyme A to form coenzyme A.</text>
</comment>
<dbReference type="NCBIfam" id="TIGR00152">
    <property type="entry name" value="dephospho-CoA kinase"/>
    <property type="match status" value="1"/>
</dbReference>
<evidence type="ECO:0000256" key="3">
    <source>
        <dbReference type="ARBA" id="ARBA00022741"/>
    </source>
</evidence>
<evidence type="ECO:0000256" key="4">
    <source>
        <dbReference type="ARBA" id="ARBA00022840"/>
    </source>
</evidence>
<comment type="similarity">
    <text evidence="5">Belongs to the CoaE family.</text>
</comment>
<gene>
    <name evidence="5 7" type="primary">coaE</name>
    <name evidence="7" type="ORF">GCM10025883_15040</name>
</gene>
<reference evidence="8" key="1">
    <citation type="journal article" date="2019" name="Int. J. Syst. Evol. Microbiol.">
        <title>The Global Catalogue of Microorganisms (GCM) 10K type strain sequencing project: providing services to taxonomists for standard genome sequencing and annotation.</title>
        <authorList>
            <consortium name="The Broad Institute Genomics Platform"/>
            <consortium name="The Broad Institute Genome Sequencing Center for Infectious Disease"/>
            <person name="Wu L."/>
            <person name="Ma J."/>
        </authorList>
    </citation>
    <scope>NUCLEOTIDE SEQUENCE [LARGE SCALE GENOMIC DNA]</scope>
    <source>
        <strain evidence="8">NBRC 113072</strain>
    </source>
</reference>
<keyword evidence="8" id="KW-1185">Reference proteome</keyword>
<keyword evidence="4 5" id="KW-0067">ATP-binding</keyword>
<dbReference type="EMBL" id="BSUO01000001">
    <property type="protein sequence ID" value="GMA39459.1"/>
    <property type="molecule type" value="Genomic_DNA"/>
</dbReference>
<comment type="catalytic activity">
    <reaction evidence="5">
        <text>3'-dephospho-CoA + ATP = ADP + CoA + H(+)</text>
        <dbReference type="Rhea" id="RHEA:18245"/>
        <dbReference type="ChEBI" id="CHEBI:15378"/>
        <dbReference type="ChEBI" id="CHEBI:30616"/>
        <dbReference type="ChEBI" id="CHEBI:57287"/>
        <dbReference type="ChEBI" id="CHEBI:57328"/>
        <dbReference type="ChEBI" id="CHEBI:456216"/>
        <dbReference type="EC" id="2.7.1.24"/>
    </reaction>
</comment>
<dbReference type="InterPro" id="IPR027417">
    <property type="entry name" value="P-loop_NTPase"/>
</dbReference>
<dbReference type="Gene3D" id="3.40.50.300">
    <property type="entry name" value="P-loop containing nucleotide triphosphate hydrolases"/>
    <property type="match status" value="1"/>
</dbReference>
<keyword evidence="5" id="KW-0808">Transferase</keyword>
<dbReference type="SUPFAM" id="SSF52540">
    <property type="entry name" value="P-loop containing nucleoside triphosphate hydrolases"/>
    <property type="match status" value="1"/>
</dbReference>
<dbReference type="EC" id="2.7.1.24" evidence="5 6"/>
<dbReference type="CDD" id="cd02022">
    <property type="entry name" value="DPCK"/>
    <property type="match status" value="1"/>
</dbReference>
<feature type="binding site" evidence="5">
    <location>
        <begin position="11"/>
        <end position="16"/>
    </location>
    <ligand>
        <name>ATP</name>
        <dbReference type="ChEBI" id="CHEBI:30616"/>
    </ligand>
</feature>
<dbReference type="Pfam" id="PF01121">
    <property type="entry name" value="CoaE"/>
    <property type="match status" value="1"/>
</dbReference>
<keyword evidence="5" id="KW-0173">Coenzyme A biosynthesis</keyword>
<protein>
    <recommendedName>
        <fullName evidence="5 6">Dephospho-CoA kinase</fullName>
        <ecNumber evidence="5 6">2.7.1.24</ecNumber>
    </recommendedName>
    <alternativeName>
        <fullName evidence="5">Dephosphocoenzyme A kinase</fullName>
    </alternativeName>
</protein>
<dbReference type="GO" id="GO:0016301">
    <property type="term" value="F:kinase activity"/>
    <property type="evidence" value="ECO:0007669"/>
    <property type="project" value="UniProtKB-KW"/>
</dbReference>
<proteinExistence type="inferred from homology"/>
<comment type="similarity">
    <text evidence="1">In the N-terminal section; belongs to the CoaE family.</text>
</comment>
<dbReference type="Gene3D" id="3.30.460.10">
    <property type="entry name" value="Beta Polymerase, domain 2"/>
    <property type="match status" value="1"/>
</dbReference>
<dbReference type="NCBIfam" id="NF002879">
    <property type="entry name" value="PRK03333.1"/>
    <property type="match status" value="1"/>
</dbReference>
<accession>A0ABQ6ING4</accession>
<dbReference type="InterPro" id="IPR043519">
    <property type="entry name" value="NT_sf"/>
</dbReference>
<comment type="subcellular location">
    <subcellularLocation>
        <location evidence="5">Cytoplasm</location>
    </subcellularLocation>
</comment>
<dbReference type="Pfam" id="PF04229">
    <property type="entry name" value="GrpB"/>
    <property type="match status" value="1"/>
</dbReference>
<dbReference type="SUPFAM" id="SSF81301">
    <property type="entry name" value="Nucleotidyltransferase"/>
    <property type="match status" value="1"/>
</dbReference>
<evidence type="ECO:0000256" key="5">
    <source>
        <dbReference type="HAMAP-Rule" id="MF_00376"/>
    </source>
</evidence>
<evidence type="ECO:0000313" key="7">
    <source>
        <dbReference type="EMBL" id="GMA39459.1"/>
    </source>
</evidence>
<dbReference type="PANTHER" id="PTHR34822">
    <property type="entry name" value="GRPB DOMAIN PROTEIN (AFU_ORTHOLOGUE AFUA_1G01530)"/>
    <property type="match status" value="1"/>
</dbReference>
<evidence type="ECO:0000256" key="2">
    <source>
        <dbReference type="ARBA" id="ARBA00011058"/>
    </source>
</evidence>